<evidence type="ECO:0000313" key="2">
    <source>
        <dbReference type="EMBL" id="CAH9139386.1"/>
    </source>
</evidence>
<name>A0AAV0FW07_9ASTE</name>
<reference evidence="2" key="1">
    <citation type="submission" date="2022-07" db="EMBL/GenBank/DDBJ databases">
        <authorList>
            <person name="Macas J."/>
            <person name="Novak P."/>
            <person name="Neumann P."/>
        </authorList>
    </citation>
    <scope>NUCLEOTIDE SEQUENCE</scope>
</reference>
<sequence length="100" mass="11260">MMAREDLQWISSPLAKLSEAHLNQLEVKPHRMEDRAELQETERGEQSAEGGARKAECGAAQDGGQTVEAKPQSRGGRRRSGQEDNHRWLLFQRFGDCVLT</sequence>
<evidence type="ECO:0000313" key="3">
    <source>
        <dbReference type="Proteomes" id="UP001152523"/>
    </source>
</evidence>
<dbReference type="EMBL" id="CAMAPF010001015">
    <property type="protein sequence ID" value="CAH9139386.1"/>
    <property type="molecule type" value="Genomic_DNA"/>
</dbReference>
<proteinExistence type="predicted"/>
<dbReference type="Proteomes" id="UP001152523">
    <property type="component" value="Unassembled WGS sequence"/>
</dbReference>
<accession>A0AAV0FW07</accession>
<evidence type="ECO:0000256" key="1">
    <source>
        <dbReference type="SAM" id="MobiDB-lite"/>
    </source>
</evidence>
<gene>
    <name evidence="2" type="ORF">CEPIT_LOCUS37553</name>
</gene>
<comment type="caution">
    <text evidence="2">The sequence shown here is derived from an EMBL/GenBank/DDBJ whole genome shotgun (WGS) entry which is preliminary data.</text>
</comment>
<protein>
    <submittedName>
        <fullName evidence="2">Uncharacterized protein</fullName>
    </submittedName>
</protein>
<dbReference type="AlphaFoldDB" id="A0AAV0FW07"/>
<keyword evidence="3" id="KW-1185">Reference proteome</keyword>
<feature type="compositionally biased region" description="Basic and acidic residues" evidence="1">
    <location>
        <begin position="27"/>
        <end position="56"/>
    </location>
</feature>
<organism evidence="2 3">
    <name type="scientific">Cuscuta epithymum</name>
    <dbReference type="NCBI Taxonomy" id="186058"/>
    <lineage>
        <taxon>Eukaryota</taxon>
        <taxon>Viridiplantae</taxon>
        <taxon>Streptophyta</taxon>
        <taxon>Embryophyta</taxon>
        <taxon>Tracheophyta</taxon>
        <taxon>Spermatophyta</taxon>
        <taxon>Magnoliopsida</taxon>
        <taxon>eudicotyledons</taxon>
        <taxon>Gunneridae</taxon>
        <taxon>Pentapetalae</taxon>
        <taxon>asterids</taxon>
        <taxon>lamiids</taxon>
        <taxon>Solanales</taxon>
        <taxon>Convolvulaceae</taxon>
        <taxon>Cuscuteae</taxon>
        <taxon>Cuscuta</taxon>
        <taxon>Cuscuta subgen. Cuscuta</taxon>
    </lineage>
</organism>
<feature type="region of interest" description="Disordered" evidence="1">
    <location>
        <begin position="26"/>
        <end position="85"/>
    </location>
</feature>